<feature type="compositionally biased region" description="Basic and acidic residues" evidence="1">
    <location>
        <begin position="1"/>
        <end position="14"/>
    </location>
</feature>
<dbReference type="Proteomes" id="UP001597068">
    <property type="component" value="Unassembled WGS sequence"/>
</dbReference>
<organism evidence="2 3">
    <name type="scientific">Williamsia deligens</name>
    <dbReference type="NCBI Taxonomy" id="321325"/>
    <lineage>
        <taxon>Bacteria</taxon>
        <taxon>Bacillati</taxon>
        <taxon>Actinomycetota</taxon>
        <taxon>Actinomycetes</taxon>
        <taxon>Mycobacteriales</taxon>
        <taxon>Nocardiaceae</taxon>
        <taxon>Williamsia</taxon>
    </lineage>
</organism>
<evidence type="ECO:0000313" key="3">
    <source>
        <dbReference type="Proteomes" id="UP001597068"/>
    </source>
</evidence>
<dbReference type="RefSeq" id="WP_253645624.1">
    <property type="nucleotide sequence ID" value="NZ_BAAAMO010000002.1"/>
</dbReference>
<gene>
    <name evidence="2" type="ORF">ACFQ04_12240</name>
</gene>
<protein>
    <recommendedName>
        <fullName evidence="4">Scramblase</fullName>
    </recommendedName>
</protein>
<accession>A0ABW3GCR6</accession>
<evidence type="ECO:0000313" key="2">
    <source>
        <dbReference type="EMBL" id="MFD0926504.1"/>
    </source>
</evidence>
<evidence type="ECO:0008006" key="4">
    <source>
        <dbReference type="Google" id="ProtNLM"/>
    </source>
</evidence>
<reference evidence="3" key="1">
    <citation type="journal article" date="2019" name="Int. J. Syst. Evol. Microbiol.">
        <title>The Global Catalogue of Microorganisms (GCM) 10K type strain sequencing project: providing services to taxonomists for standard genome sequencing and annotation.</title>
        <authorList>
            <consortium name="The Broad Institute Genomics Platform"/>
            <consortium name="The Broad Institute Genome Sequencing Center for Infectious Disease"/>
            <person name="Wu L."/>
            <person name="Ma J."/>
        </authorList>
    </citation>
    <scope>NUCLEOTIDE SEQUENCE [LARGE SCALE GENOMIC DNA]</scope>
    <source>
        <strain evidence="3">CCUG 50873</strain>
    </source>
</reference>
<sequence length="232" mass="25586">MTGATDKRDIDPFSRQRGSSLLAGQSRPPHLRVVDKGRVVEWPIPCYGGGPGNVPIPVVWIRHPEYPRSQPVLVFAGLDDAEPMYTLARPRRGSRATEVRRRDGSVAAVVKAHRLRSAVHTYWSVENDRGSSLFSLSERGRDALWRRSLGMPSRLEGDGFVLAIPGFLASVFRGPNQMRLRDGTGGAIGTVSFSPGIFSPREDFAIYLDNQPFPLTDILLAACVLAAMQRTY</sequence>
<dbReference type="EMBL" id="JBHTIL010000001">
    <property type="protein sequence ID" value="MFD0926504.1"/>
    <property type="molecule type" value="Genomic_DNA"/>
</dbReference>
<evidence type="ECO:0000256" key="1">
    <source>
        <dbReference type="SAM" id="MobiDB-lite"/>
    </source>
</evidence>
<proteinExistence type="predicted"/>
<name>A0ABW3GCR6_9NOCA</name>
<comment type="caution">
    <text evidence="2">The sequence shown here is derived from an EMBL/GenBank/DDBJ whole genome shotgun (WGS) entry which is preliminary data.</text>
</comment>
<keyword evidence="3" id="KW-1185">Reference proteome</keyword>
<feature type="region of interest" description="Disordered" evidence="1">
    <location>
        <begin position="1"/>
        <end position="28"/>
    </location>
</feature>